<dbReference type="AlphaFoldDB" id="A0A2S8RWH6"/>
<evidence type="ECO:0000313" key="1">
    <source>
        <dbReference type="EMBL" id="PQV52900.1"/>
    </source>
</evidence>
<comment type="caution">
    <text evidence="1">The sequence shown here is derived from an EMBL/GenBank/DDBJ whole genome shotgun (WGS) entry which is preliminary data.</text>
</comment>
<dbReference type="EMBL" id="PVEP01000015">
    <property type="protein sequence ID" value="PQV52900.1"/>
    <property type="molecule type" value="Genomic_DNA"/>
</dbReference>
<reference evidence="1 2" key="1">
    <citation type="submission" date="2018-02" db="EMBL/GenBank/DDBJ databases">
        <title>Genomic Encyclopedia of Archaeal and Bacterial Type Strains, Phase II (KMG-II): from individual species to whole genera.</title>
        <authorList>
            <person name="Goeker M."/>
        </authorList>
    </citation>
    <scope>NUCLEOTIDE SEQUENCE [LARGE SCALE GENOMIC DNA]</scope>
    <source>
        <strain evidence="1 2">DSM 18921</strain>
    </source>
</reference>
<dbReference type="Proteomes" id="UP000238338">
    <property type="component" value="Unassembled WGS sequence"/>
</dbReference>
<proteinExistence type="predicted"/>
<sequence>MSYISASYVSAGNDMIVASRGDGSDRVISQARDPIEWAAIMASGVTITAYAPPPAPTQAEIDAAARTTMTLSFAQLLIGLVAEGWISEAEGDAWLAGTLPAGVLALIATMPQAAQFAARARAIKPSYIVRLDPLVIQLAQAQGKSDAELDTFFLAYAQV</sequence>
<protein>
    <submittedName>
        <fullName evidence="1">Uncharacterized protein</fullName>
    </submittedName>
</protein>
<dbReference type="OrthoDB" id="8410700at2"/>
<evidence type="ECO:0000313" key="2">
    <source>
        <dbReference type="Proteomes" id="UP000238338"/>
    </source>
</evidence>
<keyword evidence="2" id="KW-1185">Reference proteome</keyword>
<gene>
    <name evidence="1" type="ORF">LX70_04006</name>
</gene>
<dbReference type="RefSeq" id="WP_105516544.1">
    <property type="nucleotide sequence ID" value="NZ_PVEP01000015.1"/>
</dbReference>
<name>A0A2S8RWH6_9RHOB</name>
<accession>A0A2S8RWH6</accession>
<organism evidence="1 2">
    <name type="scientific">Albidovulum denitrificans</name>
    <dbReference type="NCBI Taxonomy" id="404881"/>
    <lineage>
        <taxon>Bacteria</taxon>
        <taxon>Pseudomonadati</taxon>
        <taxon>Pseudomonadota</taxon>
        <taxon>Alphaproteobacteria</taxon>
        <taxon>Rhodobacterales</taxon>
        <taxon>Paracoccaceae</taxon>
        <taxon>Albidovulum</taxon>
    </lineage>
</organism>